<dbReference type="GO" id="GO:0005262">
    <property type="term" value="F:calcium channel activity"/>
    <property type="evidence" value="ECO:0007669"/>
    <property type="project" value="TreeGrafter"/>
</dbReference>
<feature type="transmembrane region" description="Helical" evidence="29">
    <location>
        <begin position="131"/>
        <end position="150"/>
    </location>
</feature>
<dbReference type="GO" id="GO:0007601">
    <property type="term" value="P:visual perception"/>
    <property type="evidence" value="ECO:0007669"/>
    <property type="project" value="UniProtKB-KW"/>
</dbReference>
<evidence type="ECO:0000256" key="28">
    <source>
        <dbReference type="SAM" id="MobiDB-lite"/>
    </source>
</evidence>
<feature type="transmembrane region" description="Helical" evidence="29">
    <location>
        <begin position="604"/>
        <end position="627"/>
    </location>
</feature>
<name>A0A6J3DNZ9_AYTFU</name>
<feature type="compositionally biased region" description="Acidic residues" evidence="28">
    <location>
        <begin position="435"/>
        <end position="462"/>
    </location>
</feature>
<evidence type="ECO:0000256" key="9">
    <source>
        <dbReference type="ARBA" id="ARBA00022606"/>
    </source>
</evidence>
<keyword evidence="14" id="KW-0630">Potassium</keyword>
<reference evidence="33" key="1">
    <citation type="submission" date="2025-08" db="UniProtKB">
        <authorList>
            <consortium name="RefSeq"/>
        </authorList>
    </citation>
    <scope>IDENTIFICATION</scope>
    <source>
        <tissue evidence="33">Lung</tissue>
    </source>
</reference>
<feature type="chain" id="PRO_5027016017" description="Sodium/potassium/calcium exchanger 1" evidence="30">
    <location>
        <begin position="29"/>
        <end position="664"/>
    </location>
</feature>
<evidence type="ECO:0000256" key="17">
    <source>
        <dbReference type="ARBA" id="ARBA00023065"/>
    </source>
</evidence>
<keyword evidence="10 29" id="KW-0812">Transmembrane</keyword>
<keyword evidence="12" id="KW-0106">Calcium</keyword>
<dbReference type="InterPro" id="IPR004481">
    <property type="entry name" value="K/Na/Ca-exchanger"/>
</dbReference>
<feature type="compositionally biased region" description="Polar residues" evidence="28">
    <location>
        <begin position="403"/>
        <end position="413"/>
    </location>
</feature>
<evidence type="ECO:0000256" key="11">
    <source>
        <dbReference type="ARBA" id="ARBA00022737"/>
    </source>
</evidence>
<feature type="region of interest" description="Disordered" evidence="28">
    <location>
        <begin position="308"/>
        <end position="343"/>
    </location>
</feature>
<protein>
    <recommendedName>
        <fullName evidence="23">Sodium/potassium/calcium exchanger 1</fullName>
    </recommendedName>
    <alternativeName>
        <fullName evidence="24">Na(+)/K(+)/Ca(2+)-exchange protein 1</fullName>
    </alternativeName>
    <alternativeName>
        <fullName evidence="25">Retinal rod Na-Ca+K exchanger</fullName>
    </alternativeName>
    <alternativeName>
        <fullName evidence="26">Solute carrier family 24 member 1</fullName>
    </alternativeName>
</protein>
<evidence type="ECO:0000313" key="32">
    <source>
        <dbReference type="Proteomes" id="UP000504639"/>
    </source>
</evidence>
<dbReference type="FunCoup" id="A0A6J3DNZ9">
    <property type="interactions" value="136"/>
</dbReference>
<feature type="signal peptide" evidence="30">
    <location>
        <begin position="1"/>
        <end position="28"/>
    </location>
</feature>
<evidence type="ECO:0000256" key="4">
    <source>
        <dbReference type="ARBA" id="ARBA00022449"/>
    </source>
</evidence>
<feature type="compositionally biased region" description="Basic and acidic residues" evidence="28">
    <location>
        <begin position="317"/>
        <end position="327"/>
    </location>
</feature>
<evidence type="ECO:0000256" key="8">
    <source>
        <dbReference type="ARBA" id="ARBA00022568"/>
    </source>
</evidence>
<evidence type="ECO:0000256" key="3">
    <source>
        <dbReference type="ARBA" id="ARBA00022448"/>
    </source>
</evidence>
<evidence type="ECO:0000256" key="18">
    <source>
        <dbReference type="ARBA" id="ARBA00023136"/>
    </source>
</evidence>
<evidence type="ECO:0000256" key="24">
    <source>
        <dbReference type="ARBA" id="ARBA00042035"/>
    </source>
</evidence>
<keyword evidence="20" id="KW-0739">Sodium transport</keyword>
<keyword evidence="13" id="KW-0769">Symport</keyword>
<gene>
    <name evidence="33" type="primary">SLC24A1</name>
</gene>
<dbReference type="GO" id="GO:0008273">
    <property type="term" value="F:calcium, potassium:sodium antiporter activity"/>
    <property type="evidence" value="ECO:0007669"/>
    <property type="project" value="TreeGrafter"/>
</dbReference>
<evidence type="ECO:0000256" key="1">
    <source>
        <dbReference type="ARBA" id="ARBA00004651"/>
    </source>
</evidence>
<dbReference type="InParanoid" id="A0A6J3DNZ9"/>
<dbReference type="GO" id="GO:0006874">
    <property type="term" value="P:intracellular calcium ion homeostasis"/>
    <property type="evidence" value="ECO:0007669"/>
    <property type="project" value="TreeGrafter"/>
</dbReference>
<feature type="transmembrane region" description="Helical" evidence="29">
    <location>
        <begin position="235"/>
        <end position="254"/>
    </location>
</feature>
<keyword evidence="30" id="KW-0732">Signal</keyword>
<accession>A0A6J3DNZ9</accession>
<evidence type="ECO:0000256" key="30">
    <source>
        <dbReference type="SAM" id="SignalP"/>
    </source>
</evidence>
<evidence type="ECO:0000313" key="33">
    <source>
        <dbReference type="RefSeq" id="XP_032051053.1"/>
    </source>
</evidence>
<evidence type="ECO:0000256" key="19">
    <source>
        <dbReference type="ARBA" id="ARBA00023180"/>
    </source>
</evidence>
<dbReference type="PANTHER" id="PTHR10846">
    <property type="entry name" value="SODIUM/POTASSIUM/CALCIUM EXCHANGER"/>
    <property type="match status" value="1"/>
</dbReference>
<dbReference type="GO" id="GO:0005886">
    <property type="term" value="C:plasma membrane"/>
    <property type="evidence" value="ECO:0007669"/>
    <property type="project" value="UniProtKB-SubCell"/>
</dbReference>
<dbReference type="FunFam" id="1.20.1420.30:FF:000004">
    <property type="entry name" value="Sodium/potassium/calcium exchanger 2 isoform 1"/>
    <property type="match status" value="1"/>
</dbReference>
<evidence type="ECO:0000256" key="25">
    <source>
        <dbReference type="ARBA" id="ARBA00042297"/>
    </source>
</evidence>
<keyword evidence="7" id="KW-0597">Phosphoprotein</keyword>
<keyword evidence="16" id="KW-0915">Sodium</keyword>
<keyword evidence="18 29" id="KW-0472">Membrane</keyword>
<dbReference type="CTD" id="9187"/>
<proteinExistence type="inferred from homology"/>
<feature type="transmembrane region" description="Helical" evidence="29">
    <location>
        <begin position="502"/>
        <end position="525"/>
    </location>
</feature>
<evidence type="ECO:0000256" key="15">
    <source>
        <dbReference type="ARBA" id="ARBA00022989"/>
    </source>
</evidence>
<feature type="domain" description="Sodium/calcium exchanger membrane region" evidence="31">
    <location>
        <begin position="136"/>
        <end position="277"/>
    </location>
</feature>
<evidence type="ECO:0000256" key="6">
    <source>
        <dbReference type="ARBA" id="ARBA00022538"/>
    </source>
</evidence>
<organism evidence="32 33">
    <name type="scientific">Aythya fuligula</name>
    <name type="common">Tufted duck</name>
    <name type="synonym">Anas fuligula</name>
    <dbReference type="NCBI Taxonomy" id="219594"/>
    <lineage>
        <taxon>Eukaryota</taxon>
        <taxon>Metazoa</taxon>
        <taxon>Chordata</taxon>
        <taxon>Craniata</taxon>
        <taxon>Vertebrata</taxon>
        <taxon>Euteleostomi</taxon>
        <taxon>Archelosauria</taxon>
        <taxon>Archosauria</taxon>
        <taxon>Dinosauria</taxon>
        <taxon>Saurischia</taxon>
        <taxon>Theropoda</taxon>
        <taxon>Coelurosauria</taxon>
        <taxon>Aves</taxon>
        <taxon>Neognathae</taxon>
        <taxon>Galloanserae</taxon>
        <taxon>Anseriformes</taxon>
        <taxon>Anatidae</taxon>
        <taxon>Aythyinae</taxon>
        <taxon>Aythya</taxon>
    </lineage>
</organism>
<dbReference type="GO" id="GO:0098703">
    <property type="term" value="P:calcium ion import across plasma membrane"/>
    <property type="evidence" value="ECO:0007669"/>
    <property type="project" value="UniProtKB-ARBA"/>
</dbReference>
<evidence type="ECO:0000256" key="20">
    <source>
        <dbReference type="ARBA" id="ARBA00023201"/>
    </source>
</evidence>
<dbReference type="InterPro" id="IPR004837">
    <property type="entry name" value="NaCa_Exmemb"/>
</dbReference>
<evidence type="ECO:0000256" key="27">
    <source>
        <dbReference type="ARBA" id="ARBA00045976"/>
    </source>
</evidence>
<keyword evidence="11" id="KW-0677">Repeat</keyword>
<dbReference type="NCBIfam" id="TIGR00367">
    <property type="entry name" value="calcium/sodium antiporter"/>
    <property type="match status" value="1"/>
</dbReference>
<comment type="subcellular location">
    <subcellularLocation>
        <location evidence="1">Cell membrane</location>
        <topology evidence="1">Multi-pass membrane protein</topology>
    </subcellularLocation>
</comment>
<evidence type="ECO:0000256" key="13">
    <source>
        <dbReference type="ARBA" id="ARBA00022847"/>
    </source>
</evidence>
<keyword evidence="19" id="KW-0325">Glycoprotein</keyword>
<dbReference type="Gene3D" id="1.20.1420.30">
    <property type="entry name" value="NCX, central ion-binding region"/>
    <property type="match status" value="2"/>
</dbReference>
<keyword evidence="8" id="KW-0109">Calcium transport</keyword>
<keyword evidence="17" id="KW-0406">Ion transport</keyword>
<comment type="similarity">
    <text evidence="2">Belongs to the Ca(2+):cation antiporter (CaCA) (TC 2.A.19) family. SLC24A subfamily.</text>
</comment>
<dbReference type="RefSeq" id="XP_032051053.1">
    <property type="nucleotide sequence ID" value="XM_032195162.1"/>
</dbReference>
<evidence type="ECO:0000259" key="31">
    <source>
        <dbReference type="Pfam" id="PF01699"/>
    </source>
</evidence>
<feature type="domain" description="Sodium/calcium exchanger membrane region" evidence="31">
    <location>
        <begin position="503"/>
        <end position="651"/>
    </location>
</feature>
<comment type="catalytic activity">
    <reaction evidence="22">
        <text>Ca(2+)(out) + K(+)(out) + 4 Na(+)(in) = Ca(2+)(in) + K(+)(in) + 4 Na(+)(out)</text>
        <dbReference type="Rhea" id="RHEA:69967"/>
        <dbReference type="ChEBI" id="CHEBI:29101"/>
        <dbReference type="ChEBI" id="CHEBI:29103"/>
        <dbReference type="ChEBI" id="CHEBI:29108"/>
    </reaction>
</comment>
<keyword evidence="5" id="KW-1003">Cell membrane</keyword>
<keyword evidence="15 29" id="KW-1133">Transmembrane helix</keyword>
<feature type="transmembrane region" description="Helical" evidence="29">
    <location>
        <begin position="201"/>
        <end position="223"/>
    </location>
</feature>
<evidence type="ECO:0000256" key="7">
    <source>
        <dbReference type="ARBA" id="ARBA00022553"/>
    </source>
</evidence>
<evidence type="ECO:0000256" key="12">
    <source>
        <dbReference type="ARBA" id="ARBA00022837"/>
    </source>
</evidence>
<dbReference type="GO" id="GO:0015293">
    <property type="term" value="F:symporter activity"/>
    <property type="evidence" value="ECO:0007669"/>
    <property type="project" value="UniProtKB-KW"/>
</dbReference>
<evidence type="ECO:0000256" key="21">
    <source>
        <dbReference type="ARBA" id="ARBA00023305"/>
    </source>
</evidence>
<feature type="transmembrane region" description="Helical" evidence="29">
    <location>
        <begin position="171"/>
        <end position="195"/>
    </location>
</feature>
<keyword evidence="3" id="KW-0813">Transport</keyword>
<feature type="region of interest" description="Disordered" evidence="28">
    <location>
        <begin position="87"/>
        <end position="113"/>
    </location>
</feature>
<dbReference type="Pfam" id="PF01699">
    <property type="entry name" value="Na_Ca_ex"/>
    <property type="match status" value="2"/>
</dbReference>
<feature type="transmembrane region" description="Helical" evidence="29">
    <location>
        <begin position="474"/>
        <end position="490"/>
    </location>
</feature>
<evidence type="ECO:0000256" key="22">
    <source>
        <dbReference type="ARBA" id="ARBA00033627"/>
    </source>
</evidence>
<feature type="compositionally biased region" description="Basic and acidic residues" evidence="28">
    <location>
        <begin position="414"/>
        <end position="424"/>
    </location>
</feature>
<dbReference type="GO" id="GO:0060291">
    <property type="term" value="P:long-term synaptic potentiation"/>
    <property type="evidence" value="ECO:0007669"/>
    <property type="project" value="TreeGrafter"/>
</dbReference>
<keyword evidence="21" id="KW-0844">Vision</keyword>
<dbReference type="Proteomes" id="UP000504639">
    <property type="component" value="Chromosome 11"/>
</dbReference>
<sequence length="664" mass="73404">MHLPRRRRLQRNRIFFLLAIVLLLSVYQLQFSPSALPALHTAPQPKDPVKVTSRDLSSNKTVTTGNVTAAPKIRHCVYVDAEPTVPTTTSVGTTPQRENASESYPDEKPAYESKGEYPQDLFSVEERRQGWVVLHIFGMMYVFVALAIVCDEYFVPALGVITDKLQISEDVAGATFMAAGGSAPELFTSLIGVFISHSNVGIGTIVGSAVFNILFVIGTCALFSREILHLTWWPLFRDISFYIVDLMMLILFFLDSVIDWWESLLLLTAYATYVFTMKYNVYLEQWVKQELNKKLSAVQAASAEHMRKKSSGAVADDGTKKPADVKKLQPGSALQRGSSSASLHNSQMRSTIFQLMIHTLDPLAGAKFKDKVDILSNIAKAKVDSLAGQGSKSEAEEDKQAPKTVQVTPASDSEPSKDKQKADAPQDGQPSSESDNSEDSSSESEDDSDDDSTDDEENDEPLSLEWPETRKKQAIYLFLFPIVFPLWSTMPDVRNPDSKKFFVITFFGSIIWIAVFSYLMVWWAHQVGETIGISEEIMGLTILAAGTSIPDLITSVIVARKGLGDMAVSSSVGSNIFDITVGLPVPWFLYSVFNGFGPVAVSSNGLFCAIVLLFLMLLFVIISIAVCRWKMNKILGLTMFALYFVFLIISVMLEDRIISCPVSV</sequence>
<evidence type="ECO:0000256" key="29">
    <source>
        <dbReference type="SAM" id="Phobius"/>
    </source>
</evidence>
<keyword evidence="6" id="KW-0633">Potassium transport</keyword>
<feature type="region of interest" description="Disordered" evidence="28">
    <location>
        <begin position="37"/>
        <end position="62"/>
    </location>
</feature>
<dbReference type="KEGG" id="aful:116493638"/>
<evidence type="ECO:0000256" key="14">
    <source>
        <dbReference type="ARBA" id="ARBA00022958"/>
    </source>
</evidence>
<feature type="transmembrane region" description="Helical" evidence="29">
    <location>
        <begin position="260"/>
        <end position="281"/>
    </location>
</feature>
<evidence type="ECO:0000256" key="16">
    <source>
        <dbReference type="ARBA" id="ARBA00023053"/>
    </source>
</evidence>
<dbReference type="GO" id="GO:0060292">
    <property type="term" value="P:long-term synaptic depression"/>
    <property type="evidence" value="ECO:0007669"/>
    <property type="project" value="TreeGrafter"/>
</dbReference>
<dbReference type="AlphaFoldDB" id="A0A6J3DNZ9"/>
<dbReference type="GeneID" id="116493638"/>
<feature type="region of interest" description="Disordered" evidence="28">
    <location>
        <begin position="383"/>
        <end position="465"/>
    </location>
</feature>
<dbReference type="PANTHER" id="PTHR10846:SF36">
    <property type="entry name" value="SODIUM_POTASSIUM_CALCIUM EXCHANGER 1"/>
    <property type="match status" value="1"/>
</dbReference>
<dbReference type="FunFam" id="1.20.1420.30:FF:000002">
    <property type="entry name" value="Sodium/potassium/calcium exchanger 2 isoform 1"/>
    <property type="match status" value="1"/>
</dbReference>
<evidence type="ECO:0000256" key="2">
    <source>
        <dbReference type="ARBA" id="ARBA00005364"/>
    </source>
</evidence>
<keyword evidence="32" id="KW-1185">Reference proteome</keyword>
<evidence type="ECO:0000256" key="5">
    <source>
        <dbReference type="ARBA" id="ARBA00022475"/>
    </source>
</evidence>
<dbReference type="InterPro" id="IPR044880">
    <property type="entry name" value="NCX_ion-bd_dom_sf"/>
</dbReference>
<evidence type="ECO:0000256" key="26">
    <source>
        <dbReference type="ARBA" id="ARBA00042684"/>
    </source>
</evidence>
<feature type="transmembrane region" description="Helical" evidence="29">
    <location>
        <begin position="634"/>
        <end position="653"/>
    </location>
</feature>
<evidence type="ECO:0000256" key="10">
    <source>
        <dbReference type="ARBA" id="ARBA00022692"/>
    </source>
</evidence>
<evidence type="ECO:0000256" key="23">
    <source>
        <dbReference type="ARBA" id="ARBA00040585"/>
    </source>
</evidence>
<keyword evidence="9" id="KW-0716">Sensory transduction</keyword>
<comment type="function">
    <text evidence="27">Calcium, potassium:sodium antiporter that transports 1 Ca(2+) and 1 K(+) in exchange for 4 Na(+). Critical component of the visual transduction cascade, controlling the calcium concentration of outer segments during light and darkness. Light causes a rapid lowering of cytosolic free calcium in the outer segment of both retinal rod and cone photoreceptors and the light-induced lowering of calcium is caused by extrusion via this protein which plays a key role in the process of light adaptation.</text>
</comment>
<keyword evidence="4" id="KW-0050">Antiport</keyword>